<dbReference type="HOGENOM" id="CLU_101883_0_0_1"/>
<evidence type="ECO:0000313" key="3">
    <source>
        <dbReference type="Proteomes" id="UP000054097"/>
    </source>
</evidence>
<sequence length="233" mass="25813">MWCFLHQTLNCSDVHCQNVHDPNPAQDELSVTSNFYLPGSMLQNTGPIILGPTHFFVHSENSDGYVALYDNRVRVDPDTAISLTSILANGTDVVVVPNVIEANSHTTDTDTNANRQSESLLEDSSSLTNSSQPAVSAPGSHARRRYNYNCVVCNQPYDRAQRARDCANRDRGLTPHACSGQCGIVNCTSAYSSEALLREHLAPPEDRDVQCPQCLRTVRKKNIARHQREACYH</sequence>
<dbReference type="OrthoDB" id="3308150at2759"/>
<protein>
    <submittedName>
        <fullName evidence="2">Uncharacterized protein</fullName>
    </submittedName>
</protein>
<reference evidence="3" key="2">
    <citation type="submission" date="2015-01" db="EMBL/GenBank/DDBJ databases">
        <title>Evolutionary Origins and Diversification of the Mycorrhizal Mutualists.</title>
        <authorList>
            <consortium name="DOE Joint Genome Institute"/>
            <consortium name="Mycorrhizal Genomics Consortium"/>
            <person name="Kohler A."/>
            <person name="Kuo A."/>
            <person name="Nagy L.G."/>
            <person name="Floudas D."/>
            <person name="Copeland A."/>
            <person name="Barry K.W."/>
            <person name="Cichocki N."/>
            <person name="Veneault-Fourrey C."/>
            <person name="LaButti K."/>
            <person name="Lindquist E.A."/>
            <person name="Lipzen A."/>
            <person name="Lundell T."/>
            <person name="Morin E."/>
            <person name="Murat C."/>
            <person name="Riley R."/>
            <person name="Ohm R."/>
            <person name="Sun H."/>
            <person name="Tunlid A."/>
            <person name="Henrissat B."/>
            <person name="Grigoriev I.V."/>
            <person name="Hibbett D.S."/>
            <person name="Martin F."/>
        </authorList>
    </citation>
    <scope>NUCLEOTIDE SEQUENCE [LARGE SCALE GENOMIC DNA]</scope>
    <source>
        <strain evidence="3">MAFF 305830</strain>
    </source>
</reference>
<dbReference type="Proteomes" id="UP000054097">
    <property type="component" value="Unassembled WGS sequence"/>
</dbReference>
<evidence type="ECO:0000256" key="1">
    <source>
        <dbReference type="SAM" id="MobiDB-lite"/>
    </source>
</evidence>
<dbReference type="AlphaFoldDB" id="A0A0C3A706"/>
<organism evidence="2 3">
    <name type="scientific">Serendipita vermifera MAFF 305830</name>
    <dbReference type="NCBI Taxonomy" id="933852"/>
    <lineage>
        <taxon>Eukaryota</taxon>
        <taxon>Fungi</taxon>
        <taxon>Dikarya</taxon>
        <taxon>Basidiomycota</taxon>
        <taxon>Agaricomycotina</taxon>
        <taxon>Agaricomycetes</taxon>
        <taxon>Sebacinales</taxon>
        <taxon>Serendipitaceae</taxon>
        <taxon>Serendipita</taxon>
    </lineage>
</organism>
<dbReference type="EMBL" id="KN824435">
    <property type="protein sequence ID" value="KIM20425.1"/>
    <property type="molecule type" value="Genomic_DNA"/>
</dbReference>
<keyword evidence="3" id="KW-1185">Reference proteome</keyword>
<gene>
    <name evidence="2" type="ORF">M408DRAFT_333986</name>
</gene>
<accession>A0A0C3A706</accession>
<feature type="compositionally biased region" description="Low complexity" evidence="1">
    <location>
        <begin position="117"/>
        <end position="131"/>
    </location>
</feature>
<reference evidence="2 3" key="1">
    <citation type="submission" date="2014-04" db="EMBL/GenBank/DDBJ databases">
        <authorList>
            <consortium name="DOE Joint Genome Institute"/>
            <person name="Kuo A."/>
            <person name="Zuccaro A."/>
            <person name="Kohler A."/>
            <person name="Nagy L.G."/>
            <person name="Floudas D."/>
            <person name="Copeland A."/>
            <person name="Barry K.W."/>
            <person name="Cichocki N."/>
            <person name="Veneault-Fourrey C."/>
            <person name="LaButti K."/>
            <person name="Lindquist E.A."/>
            <person name="Lipzen A."/>
            <person name="Lundell T."/>
            <person name="Morin E."/>
            <person name="Murat C."/>
            <person name="Sun H."/>
            <person name="Tunlid A."/>
            <person name="Henrissat B."/>
            <person name="Grigoriev I.V."/>
            <person name="Hibbett D.S."/>
            <person name="Martin F."/>
            <person name="Nordberg H.P."/>
            <person name="Cantor M.N."/>
            <person name="Hua S.X."/>
        </authorList>
    </citation>
    <scope>NUCLEOTIDE SEQUENCE [LARGE SCALE GENOMIC DNA]</scope>
    <source>
        <strain evidence="2 3">MAFF 305830</strain>
    </source>
</reference>
<name>A0A0C3A706_SERVB</name>
<feature type="region of interest" description="Disordered" evidence="1">
    <location>
        <begin position="105"/>
        <end position="140"/>
    </location>
</feature>
<proteinExistence type="predicted"/>
<evidence type="ECO:0000313" key="2">
    <source>
        <dbReference type="EMBL" id="KIM20425.1"/>
    </source>
</evidence>
<feature type="compositionally biased region" description="Polar residues" evidence="1">
    <location>
        <begin position="105"/>
        <end position="116"/>
    </location>
</feature>